<keyword evidence="13 17" id="KW-0233">DNA recombination</keyword>
<dbReference type="SUPFAM" id="SSF52980">
    <property type="entry name" value="Restriction endonuclease-like"/>
    <property type="match status" value="1"/>
</dbReference>
<keyword evidence="10" id="KW-0131">Cell cycle</keyword>
<keyword evidence="8 17" id="KW-0255">Endonuclease</keyword>
<dbReference type="FunFam" id="3.40.50.10130:FF:000005">
    <property type="entry name" value="crossover junction endonuclease MUS81 isoform X1"/>
    <property type="match status" value="1"/>
</dbReference>
<comment type="caution">
    <text evidence="19">The sequence shown here is derived from an EMBL/GenBank/DDBJ whole genome shotgun (WGS) entry which is preliminary data.</text>
</comment>
<keyword evidence="11 17" id="KW-0378">Hydrolase</keyword>
<keyword evidence="10" id="KW-0498">Mitosis</keyword>
<dbReference type="GO" id="GO:0000727">
    <property type="term" value="P:double-strand break repair via break-induced replication"/>
    <property type="evidence" value="ECO:0007669"/>
    <property type="project" value="UniProtKB-UniRule"/>
</dbReference>
<evidence type="ECO:0000256" key="5">
    <source>
        <dbReference type="ARBA" id="ARBA00022618"/>
    </source>
</evidence>
<evidence type="ECO:0000256" key="6">
    <source>
        <dbReference type="ARBA" id="ARBA00022722"/>
    </source>
</evidence>
<dbReference type="InterPro" id="IPR047416">
    <property type="entry name" value="XPF_nuclease_Mus81"/>
</dbReference>
<evidence type="ECO:0000256" key="15">
    <source>
        <dbReference type="ARBA" id="ARBA00023242"/>
    </source>
</evidence>
<keyword evidence="14 17" id="KW-0234">DNA repair</keyword>
<evidence type="ECO:0000256" key="8">
    <source>
        <dbReference type="ARBA" id="ARBA00022759"/>
    </source>
</evidence>
<evidence type="ECO:0000256" key="11">
    <source>
        <dbReference type="ARBA" id="ARBA00022801"/>
    </source>
</evidence>
<evidence type="ECO:0000313" key="19">
    <source>
        <dbReference type="EMBL" id="KAK9950742.1"/>
    </source>
</evidence>
<dbReference type="InterPro" id="IPR042530">
    <property type="entry name" value="EME1/EME2_C"/>
</dbReference>
<comment type="cofactor">
    <cofactor evidence="1 17">
        <name>Mg(2+)</name>
        <dbReference type="ChEBI" id="CHEBI:18420"/>
    </cofactor>
</comment>
<dbReference type="InterPro" id="IPR011335">
    <property type="entry name" value="Restrct_endonuc-II-like"/>
</dbReference>
<comment type="function">
    <text evidence="17">Interacts with EME1 to form a DNA structure-specific endonuclease with substrate preference for branched DNA structures with a 5'-end at the branch nick. Typical substrates include 3'-flap structures, D-loops, replication forks and nicked Holliday junctions. May be required in mitosis for the processing of stalled or collapsed replication fork intermediates. May be required in meiosis for the repair of meiosis-specific double strand breaks subsequent to single-end invasion (SEI).</text>
</comment>
<gene>
    <name evidence="19" type="ORF">M0R45_006214</name>
</gene>
<organism evidence="19 20">
    <name type="scientific">Rubus argutus</name>
    <name type="common">Southern blackberry</name>
    <dbReference type="NCBI Taxonomy" id="59490"/>
    <lineage>
        <taxon>Eukaryota</taxon>
        <taxon>Viridiplantae</taxon>
        <taxon>Streptophyta</taxon>
        <taxon>Embryophyta</taxon>
        <taxon>Tracheophyta</taxon>
        <taxon>Spermatophyta</taxon>
        <taxon>Magnoliopsida</taxon>
        <taxon>eudicotyledons</taxon>
        <taxon>Gunneridae</taxon>
        <taxon>Pentapetalae</taxon>
        <taxon>rosids</taxon>
        <taxon>fabids</taxon>
        <taxon>Rosales</taxon>
        <taxon>Rosaceae</taxon>
        <taxon>Rosoideae</taxon>
        <taxon>Rosoideae incertae sedis</taxon>
        <taxon>Rubus</taxon>
    </lineage>
</organism>
<dbReference type="PANTHER" id="PTHR13451:SF0">
    <property type="entry name" value="CROSSOVER JUNCTION ENDONUCLEASE MUS81"/>
    <property type="match status" value="1"/>
</dbReference>
<keyword evidence="6 17" id="KW-0540">Nuclease</keyword>
<dbReference type="GO" id="GO:0048476">
    <property type="term" value="C:Holliday junction resolvase complex"/>
    <property type="evidence" value="ECO:0007669"/>
    <property type="project" value="UniProtKB-UniRule"/>
</dbReference>
<keyword evidence="7 17" id="KW-0479">Metal-binding</keyword>
<dbReference type="GO" id="GO:0006308">
    <property type="term" value="P:DNA catabolic process"/>
    <property type="evidence" value="ECO:0007669"/>
    <property type="project" value="UniProtKB-UniRule"/>
</dbReference>
<dbReference type="PANTHER" id="PTHR13451">
    <property type="entry name" value="CLASS II CROSSOVER JUNCTION ENDONUCLEASE MUS81"/>
    <property type="match status" value="1"/>
</dbReference>
<evidence type="ECO:0000256" key="12">
    <source>
        <dbReference type="ARBA" id="ARBA00022842"/>
    </source>
</evidence>
<dbReference type="GO" id="GO:0046872">
    <property type="term" value="F:metal ion binding"/>
    <property type="evidence" value="ECO:0007669"/>
    <property type="project" value="UniProtKB-UniRule"/>
</dbReference>
<evidence type="ECO:0000256" key="14">
    <source>
        <dbReference type="ARBA" id="ARBA00023204"/>
    </source>
</evidence>
<dbReference type="Pfam" id="PF02732">
    <property type="entry name" value="ERCC4"/>
    <property type="match status" value="1"/>
</dbReference>
<evidence type="ECO:0000256" key="7">
    <source>
        <dbReference type="ARBA" id="ARBA00022723"/>
    </source>
</evidence>
<dbReference type="GO" id="GO:0000712">
    <property type="term" value="P:resolution of meiotic recombination intermediates"/>
    <property type="evidence" value="ECO:0007669"/>
    <property type="project" value="TreeGrafter"/>
</dbReference>
<dbReference type="EC" id="3.1.22.-" evidence="17"/>
<comment type="similarity">
    <text evidence="3 17">Belongs to the XPF family.</text>
</comment>
<dbReference type="GO" id="GO:0048257">
    <property type="term" value="F:3'-flap endonuclease activity"/>
    <property type="evidence" value="ECO:0007669"/>
    <property type="project" value="TreeGrafter"/>
</dbReference>
<keyword evidence="5" id="KW-0132">Cell division</keyword>
<proteinExistence type="inferred from homology"/>
<dbReference type="EMBL" id="JBEDUW010000001">
    <property type="protein sequence ID" value="KAK9950742.1"/>
    <property type="molecule type" value="Genomic_DNA"/>
</dbReference>
<dbReference type="CDD" id="cd20074">
    <property type="entry name" value="XPF_nuclease_Mus81"/>
    <property type="match status" value="1"/>
</dbReference>
<evidence type="ECO:0000256" key="1">
    <source>
        <dbReference type="ARBA" id="ARBA00001946"/>
    </source>
</evidence>
<evidence type="ECO:0000259" key="18">
    <source>
        <dbReference type="SMART" id="SM00891"/>
    </source>
</evidence>
<dbReference type="GO" id="GO:0005634">
    <property type="term" value="C:nucleus"/>
    <property type="evidence" value="ECO:0007669"/>
    <property type="project" value="UniProtKB-SubCell"/>
</dbReference>
<evidence type="ECO:0000256" key="9">
    <source>
        <dbReference type="ARBA" id="ARBA00022763"/>
    </source>
</evidence>
<comment type="subunit">
    <text evidence="17">Interacts with EME1.</text>
</comment>
<accession>A0AAW1YPU2</accession>
<evidence type="ECO:0000256" key="17">
    <source>
        <dbReference type="RuleBase" id="RU369042"/>
    </source>
</evidence>
<dbReference type="GO" id="GO:0003677">
    <property type="term" value="F:DNA binding"/>
    <property type="evidence" value="ECO:0007669"/>
    <property type="project" value="UniProtKB-UniRule"/>
</dbReference>
<evidence type="ECO:0000256" key="3">
    <source>
        <dbReference type="ARBA" id="ARBA00010015"/>
    </source>
</evidence>
<evidence type="ECO:0000256" key="13">
    <source>
        <dbReference type="ARBA" id="ARBA00023172"/>
    </source>
</evidence>
<evidence type="ECO:0000256" key="2">
    <source>
        <dbReference type="ARBA" id="ARBA00004123"/>
    </source>
</evidence>
<evidence type="ECO:0000256" key="10">
    <source>
        <dbReference type="ARBA" id="ARBA00022776"/>
    </source>
</evidence>
<dbReference type="Gene3D" id="1.10.150.670">
    <property type="entry name" value="Crossover junction endonuclease EME1, DNA-binding domain"/>
    <property type="match status" value="1"/>
</dbReference>
<evidence type="ECO:0000313" key="20">
    <source>
        <dbReference type="Proteomes" id="UP001457282"/>
    </source>
</evidence>
<dbReference type="SMART" id="SM00891">
    <property type="entry name" value="ERCC4"/>
    <property type="match status" value="1"/>
</dbReference>
<reference evidence="19 20" key="1">
    <citation type="journal article" date="2023" name="G3 (Bethesda)">
        <title>A chromosome-length genome assembly and annotation of blackberry (Rubus argutus, cv. 'Hillquist').</title>
        <authorList>
            <person name="Bruna T."/>
            <person name="Aryal R."/>
            <person name="Dudchenko O."/>
            <person name="Sargent D.J."/>
            <person name="Mead D."/>
            <person name="Buti M."/>
            <person name="Cavallini A."/>
            <person name="Hytonen T."/>
            <person name="Andres J."/>
            <person name="Pham M."/>
            <person name="Weisz D."/>
            <person name="Mascagni F."/>
            <person name="Usai G."/>
            <person name="Natali L."/>
            <person name="Bassil N."/>
            <person name="Fernandez G.E."/>
            <person name="Lomsadze A."/>
            <person name="Armour M."/>
            <person name="Olukolu B."/>
            <person name="Poorten T."/>
            <person name="Britton C."/>
            <person name="Davik J."/>
            <person name="Ashrafi H."/>
            <person name="Aiden E.L."/>
            <person name="Borodovsky M."/>
            <person name="Worthington M."/>
        </authorList>
    </citation>
    <scope>NUCLEOTIDE SEQUENCE [LARGE SCALE GENOMIC DNA]</scope>
    <source>
        <strain evidence="19">PI 553951</strain>
    </source>
</reference>
<dbReference type="InterPro" id="IPR006166">
    <property type="entry name" value="ERCC4_domain"/>
</dbReference>
<dbReference type="GO" id="GO:0008821">
    <property type="term" value="F:crossover junction DNA endonuclease activity"/>
    <property type="evidence" value="ECO:0007669"/>
    <property type="project" value="UniProtKB-UniRule"/>
</dbReference>
<name>A0AAW1YPU2_RUBAR</name>
<keyword evidence="9 17" id="KW-0227">DNA damage</keyword>
<dbReference type="InterPro" id="IPR033309">
    <property type="entry name" value="Mus81"/>
</dbReference>
<keyword evidence="15 17" id="KW-0539">Nucleus</keyword>
<dbReference type="GO" id="GO:0031573">
    <property type="term" value="P:mitotic intra-S DNA damage checkpoint signaling"/>
    <property type="evidence" value="ECO:0007669"/>
    <property type="project" value="TreeGrafter"/>
</dbReference>
<dbReference type="AlphaFoldDB" id="A0AAW1YPU2"/>
<dbReference type="Gene3D" id="3.40.50.10130">
    <property type="match status" value="1"/>
</dbReference>
<dbReference type="Proteomes" id="UP001457282">
    <property type="component" value="Unassembled WGS sequence"/>
</dbReference>
<evidence type="ECO:0000256" key="16">
    <source>
        <dbReference type="ARBA" id="ARBA00023254"/>
    </source>
</evidence>
<evidence type="ECO:0000256" key="4">
    <source>
        <dbReference type="ARBA" id="ARBA00017114"/>
    </source>
</evidence>
<protein>
    <recommendedName>
        <fullName evidence="4 17">Crossover junction endonuclease MUS81</fullName>
        <ecNumber evidence="17">3.1.22.-</ecNumber>
    </recommendedName>
</protein>
<keyword evidence="20" id="KW-1185">Reference proteome</keyword>
<dbReference type="GO" id="GO:0051301">
    <property type="term" value="P:cell division"/>
    <property type="evidence" value="ECO:0007669"/>
    <property type="project" value="UniProtKB-KW"/>
</dbReference>
<feature type="domain" description="ERCC4" evidence="18">
    <location>
        <begin position="61"/>
        <end position="163"/>
    </location>
</feature>
<sequence>MTLLSTNSSSKENSIDMPWEYLDKSCPVSKSGSAGVEASSKALSMPPLSFGERFEDAYEVVFVLDVREQLATQILRSRSIIESVISEYQIKVEVRRLPVGDGVWIARHKHLAGEYVLDFIVERKNVDDLCCSIRDNRYRDYKLRLLEWKFYLKGSVLSLSVSEVCCFTTEILEGFDVHRTGNLTKTLRNYGYLTVAIFKYYKLPEEQHKHAGVCPTFDEFNKWCQDLDEMTVSDIFAIQLMQVPQVTEEVAIAVLDLYPTLYSLAREYSLLEGDVSTREEMLRTQRDNVVNAAASKNIFHFVCG</sequence>
<keyword evidence="12 17" id="KW-0460">Magnesium</keyword>
<comment type="subcellular location">
    <subcellularLocation>
        <location evidence="2 17">Nucleus</location>
    </subcellularLocation>
</comment>
<keyword evidence="16" id="KW-0469">Meiosis</keyword>